<evidence type="ECO:0000313" key="2">
    <source>
        <dbReference type="WBParaSite" id="RSKR_0000783700.1"/>
    </source>
</evidence>
<protein>
    <submittedName>
        <fullName evidence="2">Cysteine dioxygenase</fullName>
    </submittedName>
</protein>
<accession>A0AC35U5F6</accession>
<reference evidence="2" key="1">
    <citation type="submission" date="2016-11" db="UniProtKB">
        <authorList>
            <consortium name="WormBaseParasite"/>
        </authorList>
    </citation>
    <scope>IDENTIFICATION</scope>
    <source>
        <strain evidence="2">KR3021</strain>
    </source>
</reference>
<evidence type="ECO:0000313" key="1">
    <source>
        <dbReference type="Proteomes" id="UP000095286"/>
    </source>
</evidence>
<organism evidence="1 2">
    <name type="scientific">Rhabditophanes sp. KR3021</name>
    <dbReference type="NCBI Taxonomy" id="114890"/>
    <lineage>
        <taxon>Eukaryota</taxon>
        <taxon>Metazoa</taxon>
        <taxon>Ecdysozoa</taxon>
        <taxon>Nematoda</taxon>
        <taxon>Chromadorea</taxon>
        <taxon>Rhabditida</taxon>
        <taxon>Tylenchina</taxon>
        <taxon>Panagrolaimomorpha</taxon>
        <taxon>Strongyloidoidea</taxon>
        <taxon>Alloionematidae</taxon>
        <taxon>Rhabditophanes</taxon>
    </lineage>
</organism>
<name>A0AC35U5F6_9BILA</name>
<dbReference type="WBParaSite" id="RSKR_0000783700.1">
    <property type="protein sequence ID" value="RSKR_0000783700.1"/>
    <property type="gene ID" value="RSKR_0000783700"/>
</dbReference>
<sequence length="196" mass="22944">MNLVEVCLKLREVFSDHEVNTEEVKDILSSYKSNNNDWKQYAKFDPHKYTRNLVDEGNGKYNLIVLCWGPGIASGIHDHRGSHCFVKVLDGEVTETKYDWPEEENEDDELRQIEKDTFIKNEVTYMSDKLGLHRMENESNTNNCVTLHLYIPAYDMCHCFDEHTGRKMPCNITFYSKYGKKVDYKNSKEGVLVEEK</sequence>
<dbReference type="Proteomes" id="UP000095286">
    <property type="component" value="Unplaced"/>
</dbReference>
<proteinExistence type="predicted"/>